<evidence type="ECO:0000256" key="10">
    <source>
        <dbReference type="RuleBase" id="RU367135"/>
    </source>
</evidence>
<comment type="caution">
    <text evidence="12">The sequence shown here is derived from an EMBL/GenBank/DDBJ whole genome shotgun (WGS) entry which is preliminary data.</text>
</comment>
<keyword evidence="5 10" id="KW-0317">Glutathione biosynthesis</keyword>
<protein>
    <recommendedName>
        <fullName evidence="3 10">Glutamate--cysteine ligase</fullName>
        <ecNumber evidence="3 10">6.3.2.2</ecNumber>
    </recommendedName>
    <alternativeName>
        <fullName evidence="9 10">Gamma-ECS</fullName>
    </alternativeName>
    <alternativeName>
        <fullName evidence="8 10">Gamma-glutamylcysteine synthetase</fullName>
    </alternativeName>
</protein>
<reference evidence="12" key="1">
    <citation type="submission" date="2020-05" db="EMBL/GenBank/DDBJ databases">
        <title>Phylogenomic resolution of chytrid fungi.</title>
        <authorList>
            <person name="Stajich J.E."/>
            <person name="Amses K."/>
            <person name="Simmons R."/>
            <person name="Seto K."/>
            <person name="Myers J."/>
            <person name="Bonds A."/>
            <person name="Quandt C.A."/>
            <person name="Barry K."/>
            <person name="Liu P."/>
            <person name="Grigoriev I."/>
            <person name="Longcore J.E."/>
            <person name="James T.Y."/>
        </authorList>
    </citation>
    <scope>NUCLEOTIDE SEQUENCE</scope>
    <source>
        <strain evidence="12">JEL0318</strain>
    </source>
</reference>
<evidence type="ECO:0000256" key="2">
    <source>
        <dbReference type="ARBA" id="ARBA00008100"/>
    </source>
</evidence>
<dbReference type="GO" id="GO:0017109">
    <property type="term" value="C:glutamate-cysteine ligase complex"/>
    <property type="evidence" value="ECO:0007669"/>
    <property type="project" value="TreeGrafter"/>
</dbReference>
<proteinExistence type="inferred from homology"/>
<evidence type="ECO:0000256" key="3">
    <source>
        <dbReference type="ARBA" id="ARBA00012220"/>
    </source>
</evidence>
<feature type="region of interest" description="Disordered" evidence="11">
    <location>
        <begin position="387"/>
        <end position="411"/>
    </location>
</feature>
<keyword evidence="13" id="KW-1185">Reference proteome</keyword>
<gene>
    <name evidence="12" type="ORF">HK097_003566</name>
</gene>
<dbReference type="FunFam" id="3.30.590.50:FF:000001">
    <property type="entry name" value="Glutamate-cysteine ligase Gcs1"/>
    <property type="match status" value="1"/>
</dbReference>
<evidence type="ECO:0000256" key="6">
    <source>
        <dbReference type="ARBA" id="ARBA00022741"/>
    </source>
</evidence>
<dbReference type="Gene3D" id="3.30.590.50">
    <property type="match status" value="2"/>
</dbReference>
<dbReference type="EMBL" id="JADGJD010000185">
    <property type="protein sequence ID" value="KAJ3053715.1"/>
    <property type="molecule type" value="Genomic_DNA"/>
</dbReference>
<dbReference type="AlphaFoldDB" id="A0AAD5SI29"/>
<evidence type="ECO:0000313" key="13">
    <source>
        <dbReference type="Proteomes" id="UP001212841"/>
    </source>
</evidence>
<keyword evidence="4 10" id="KW-0436">Ligase</keyword>
<dbReference type="InterPro" id="IPR004308">
    <property type="entry name" value="GCS"/>
</dbReference>
<dbReference type="GO" id="GO:0004357">
    <property type="term" value="F:glutamate-cysteine ligase activity"/>
    <property type="evidence" value="ECO:0007669"/>
    <property type="project" value="UniProtKB-UniRule"/>
</dbReference>
<dbReference type="PANTHER" id="PTHR11164">
    <property type="entry name" value="GLUTAMATE CYSTEINE LIGASE"/>
    <property type="match status" value="1"/>
</dbReference>
<dbReference type="Gene3D" id="1.10.8.960">
    <property type="match status" value="1"/>
</dbReference>
<evidence type="ECO:0000256" key="5">
    <source>
        <dbReference type="ARBA" id="ARBA00022684"/>
    </source>
</evidence>
<dbReference type="Proteomes" id="UP001212841">
    <property type="component" value="Unassembled WGS sequence"/>
</dbReference>
<dbReference type="InterPro" id="IPR014746">
    <property type="entry name" value="Gln_synth/guanido_kin_cat_dom"/>
</dbReference>
<evidence type="ECO:0000256" key="8">
    <source>
        <dbReference type="ARBA" id="ARBA00030585"/>
    </source>
</evidence>
<keyword evidence="7 10" id="KW-0067">ATP-binding</keyword>
<keyword evidence="6 10" id="KW-0547">Nucleotide-binding</keyword>
<dbReference type="PANTHER" id="PTHR11164:SF0">
    <property type="entry name" value="GLUTAMATE--CYSTEINE LIGASE CATALYTIC SUBUNIT"/>
    <property type="match status" value="1"/>
</dbReference>
<comment type="similarity">
    <text evidence="2 10">Belongs to the glutamate--cysteine ligase type 3 family.</text>
</comment>
<dbReference type="Pfam" id="PF03074">
    <property type="entry name" value="GCS"/>
    <property type="match status" value="1"/>
</dbReference>
<dbReference type="EC" id="6.3.2.2" evidence="3 10"/>
<dbReference type="GO" id="GO:0006750">
    <property type="term" value="P:glutathione biosynthetic process"/>
    <property type="evidence" value="ECO:0007669"/>
    <property type="project" value="UniProtKB-UniRule"/>
</dbReference>
<organism evidence="12 13">
    <name type="scientific">Rhizophlyctis rosea</name>
    <dbReference type="NCBI Taxonomy" id="64517"/>
    <lineage>
        <taxon>Eukaryota</taxon>
        <taxon>Fungi</taxon>
        <taxon>Fungi incertae sedis</taxon>
        <taxon>Chytridiomycota</taxon>
        <taxon>Chytridiomycota incertae sedis</taxon>
        <taxon>Chytridiomycetes</taxon>
        <taxon>Rhizophlyctidales</taxon>
        <taxon>Rhizophlyctidaceae</taxon>
        <taxon>Rhizophlyctis</taxon>
    </lineage>
</organism>
<evidence type="ECO:0000256" key="9">
    <source>
        <dbReference type="ARBA" id="ARBA00032122"/>
    </source>
</evidence>
<evidence type="ECO:0000313" key="12">
    <source>
        <dbReference type="EMBL" id="KAJ3053715.1"/>
    </source>
</evidence>
<dbReference type="SUPFAM" id="SSF55931">
    <property type="entry name" value="Glutamine synthetase/guanido kinase"/>
    <property type="match status" value="1"/>
</dbReference>
<comment type="catalytic activity">
    <reaction evidence="10">
        <text>L-cysteine + L-glutamate + ATP = gamma-L-glutamyl-L-cysteine + ADP + phosphate + H(+)</text>
        <dbReference type="Rhea" id="RHEA:13285"/>
        <dbReference type="ChEBI" id="CHEBI:15378"/>
        <dbReference type="ChEBI" id="CHEBI:29985"/>
        <dbReference type="ChEBI" id="CHEBI:30616"/>
        <dbReference type="ChEBI" id="CHEBI:35235"/>
        <dbReference type="ChEBI" id="CHEBI:43474"/>
        <dbReference type="ChEBI" id="CHEBI:58173"/>
        <dbReference type="ChEBI" id="CHEBI:456216"/>
        <dbReference type="EC" id="6.3.2.2"/>
    </reaction>
</comment>
<accession>A0AAD5SI29</accession>
<evidence type="ECO:0000256" key="1">
    <source>
        <dbReference type="ARBA" id="ARBA00005006"/>
    </source>
</evidence>
<evidence type="ECO:0000256" key="11">
    <source>
        <dbReference type="SAM" id="MobiDB-lite"/>
    </source>
</evidence>
<name>A0AAD5SI29_9FUNG</name>
<dbReference type="GO" id="GO:0005524">
    <property type="term" value="F:ATP binding"/>
    <property type="evidence" value="ECO:0007669"/>
    <property type="project" value="UniProtKB-UniRule"/>
</dbReference>
<comment type="pathway">
    <text evidence="1 10">Sulfur metabolism; glutathione biosynthesis; glutathione from L-cysteine and L-glutamate: step 1/2.</text>
</comment>
<evidence type="ECO:0000256" key="4">
    <source>
        <dbReference type="ARBA" id="ARBA00022598"/>
    </source>
</evidence>
<sequence length="712" mass="80063">MGLLSLGTPLPWDEAKNHADHVRKHGIIQFLNIWRRLRNRRRDKLLWGDEVEYVVVSYNDGEKRAKLSLRAHDALAKLQQIEIDDIASGRIADSSWKPEYGRYMLEGTPGVPYGSTLEDLLTVEDNMRRRRQLAQSCLKPNEAVFTFTSFPRLGTCNSLEPGTEPTPDTGASCSLFIPDEAINPHARFPTLTANIRLRRGSKVSINMPIFHDTNTPKPWYEPVPPCLTRTLSQPLPAVLSHGCSDGTRAQKEEHLCNESLNPKALPSLQELVPDALADHIYMDCMCFGMGCCCLQITFQACSVEEARRLYDQLTVVTPVMLALTAAAPIFRGYLADVDVRWSVIAGSVDDRTAEERGLQPLKNSRYRIPKSRYESISLYLSPGPNYSGGCSETDVESPPPGGVSSRPTRGGEFFKDKYNDLEVPFDKEIYRQLIDGGVDEHLAKHYAHLFIRDPLVIFQELLEQDDTASSDHFENIQSTNWQTMRFKPPPPASDIGWRVEFRSMEIQLTDKENAAFAVFVVLLTRAILSFDLNFYIPLSKVDENMRRGHGRDAVLGERFWFRRNVFGNPAKRPAEFQNGVPGSVVNGVNGTSVNGVAEVREEDEDVCDEMTIDEIINGKPSTSFPGLIPLVRAYLHTISPPISTLHRLESYLELISKKANGELPTTARWIREFVRGHKGYKGDSKVSEEVLWDLCKVVEGWKDGREVVGLNA</sequence>
<evidence type="ECO:0000256" key="7">
    <source>
        <dbReference type="ARBA" id="ARBA00022840"/>
    </source>
</evidence>